<evidence type="ECO:0000313" key="4">
    <source>
        <dbReference type="Proteomes" id="UP001055171"/>
    </source>
</evidence>
<reference evidence="1 3" key="1">
    <citation type="submission" date="2015-03" db="EMBL/GenBank/DDBJ databases">
        <authorList>
            <person name="Urmite Genomes"/>
        </authorList>
    </citation>
    <scope>NUCLEOTIDE SEQUENCE [LARGE SCALE GENOMIC DNA]</scope>
    <source>
        <strain evidence="1 3">CSUR P1491</strain>
    </source>
</reference>
<dbReference type="EMBL" id="CP092423">
    <property type="protein sequence ID" value="ULP43619.1"/>
    <property type="molecule type" value="Genomic_DNA"/>
</dbReference>
<dbReference type="EMBL" id="CTEE01000001">
    <property type="protein sequence ID" value="CQD08282.1"/>
    <property type="molecule type" value="Genomic_DNA"/>
</dbReference>
<evidence type="ECO:0000313" key="3">
    <source>
        <dbReference type="Proteomes" id="UP000199251"/>
    </source>
</evidence>
<dbReference type="AlphaFoldDB" id="A0A0E4GZ75"/>
<reference evidence="2" key="2">
    <citation type="submission" date="2022-08" db="EMBL/GenBank/DDBJ databases">
        <title>Complete genome sequence of 14 non-tuberculosis mycobacteria type-strains.</title>
        <authorList>
            <person name="Igarashi Y."/>
            <person name="Osugi A."/>
            <person name="Mitarai S."/>
        </authorList>
    </citation>
    <scope>NUCLEOTIDE SEQUENCE</scope>
    <source>
        <strain evidence="2">ATCC 51985</strain>
    </source>
</reference>
<evidence type="ECO:0000313" key="2">
    <source>
        <dbReference type="EMBL" id="ULP43619.1"/>
    </source>
</evidence>
<proteinExistence type="predicted"/>
<organism evidence="1 3">
    <name type="scientific">Mycobacterium lentiflavum</name>
    <dbReference type="NCBI Taxonomy" id="141349"/>
    <lineage>
        <taxon>Bacteria</taxon>
        <taxon>Bacillati</taxon>
        <taxon>Actinomycetota</taxon>
        <taxon>Actinomycetes</taxon>
        <taxon>Mycobacteriales</taxon>
        <taxon>Mycobacteriaceae</taxon>
        <taxon>Mycobacterium</taxon>
        <taxon>Mycobacterium simiae complex</taxon>
    </lineage>
</organism>
<dbReference type="RefSeq" id="WP_239722347.1">
    <property type="nucleotide sequence ID" value="NZ_CP092423.2"/>
</dbReference>
<evidence type="ECO:0000313" key="1">
    <source>
        <dbReference type="EMBL" id="CQD08282.1"/>
    </source>
</evidence>
<sequence>MLLPVLILLLVLSPVLLPAIITAVHALTPQPQISTRDRVAADVGRRATSARLGA</sequence>
<gene>
    <name evidence="1" type="ORF">BN1232_01484</name>
    <name evidence="2" type="ORF">MJO58_06505</name>
</gene>
<keyword evidence="4" id="KW-1185">Reference proteome</keyword>
<accession>A0A0E4GZ75</accession>
<dbReference type="Proteomes" id="UP001055171">
    <property type="component" value="Chromosome"/>
</dbReference>
<protein>
    <submittedName>
        <fullName evidence="1">Uncharacterized protein</fullName>
    </submittedName>
</protein>
<name>A0A0E4GZ75_MYCLN</name>
<dbReference type="Proteomes" id="UP000199251">
    <property type="component" value="Unassembled WGS sequence"/>
</dbReference>